<feature type="domain" description="Peptidase C1A papain C-terminal" evidence="1">
    <location>
        <begin position="23"/>
        <end position="54"/>
    </location>
</feature>
<dbReference type="Proteomes" id="UP000325577">
    <property type="component" value="Linkage Group LG5"/>
</dbReference>
<organism evidence="2 3">
    <name type="scientific">Nyssa sinensis</name>
    <dbReference type="NCBI Taxonomy" id="561372"/>
    <lineage>
        <taxon>Eukaryota</taxon>
        <taxon>Viridiplantae</taxon>
        <taxon>Streptophyta</taxon>
        <taxon>Embryophyta</taxon>
        <taxon>Tracheophyta</taxon>
        <taxon>Spermatophyta</taxon>
        <taxon>Magnoliopsida</taxon>
        <taxon>eudicotyledons</taxon>
        <taxon>Gunneridae</taxon>
        <taxon>Pentapetalae</taxon>
        <taxon>asterids</taxon>
        <taxon>Cornales</taxon>
        <taxon>Nyssaceae</taxon>
        <taxon>Nyssa</taxon>
    </lineage>
</organism>
<keyword evidence="3" id="KW-1185">Reference proteome</keyword>
<dbReference type="EMBL" id="CM018048">
    <property type="protein sequence ID" value="KAA8521191.1"/>
    <property type="molecule type" value="Genomic_DNA"/>
</dbReference>
<dbReference type="SUPFAM" id="SSF54001">
    <property type="entry name" value="Cysteine proteinases"/>
    <property type="match status" value="1"/>
</dbReference>
<dbReference type="Pfam" id="PF00112">
    <property type="entry name" value="Peptidase_C1"/>
    <property type="match status" value="1"/>
</dbReference>
<dbReference type="AlphaFoldDB" id="A0A5J4ZVM5"/>
<name>A0A5J4ZVM5_9ASTE</name>
<sequence length="75" mass="8391">MRRSVPSSIFTIIASAKHNQTDAHSEGANFLATGKLVSLSEQQLVDCDHEERAGEEAIDMEDFFFEGIACRYKQL</sequence>
<proteinExistence type="predicted"/>
<protein>
    <recommendedName>
        <fullName evidence="1">Peptidase C1A papain C-terminal domain-containing protein</fullName>
    </recommendedName>
</protein>
<gene>
    <name evidence="2" type="ORF">F0562_011874</name>
</gene>
<dbReference type="InterPro" id="IPR000668">
    <property type="entry name" value="Peptidase_C1A_C"/>
</dbReference>
<dbReference type="GO" id="GO:0008234">
    <property type="term" value="F:cysteine-type peptidase activity"/>
    <property type="evidence" value="ECO:0007669"/>
    <property type="project" value="InterPro"/>
</dbReference>
<reference evidence="2 3" key="1">
    <citation type="submission" date="2019-09" db="EMBL/GenBank/DDBJ databases">
        <title>A chromosome-level genome assembly of the Chinese tupelo Nyssa sinensis.</title>
        <authorList>
            <person name="Yang X."/>
            <person name="Kang M."/>
            <person name="Yang Y."/>
            <person name="Xiong H."/>
            <person name="Wang M."/>
            <person name="Zhang Z."/>
            <person name="Wang Z."/>
            <person name="Wu H."/>
            <person name="Ma T."/>
            <person name="Liu J."/>
            <person name="Xi Z."/>
        </authorList>
    </citation>
    <scope>NUCLEOTIDE SEQUENCE [LARGE SCALE GENOMIC DNA]</scope>
    <source>
        <strain evidence="2">J267</strain>
        <tissue evidence="2">Leaf</tissue>
    </source>
</reference>
<evidence type="ECO:0000313" key="3">
    <source>
        <dbReference type="Proteomes" id="UP000325577"/>
    </source>
</evidence>
<dbReference type="GO" id="GO:0006508">
    <property type="term" value="P:proteolysis"/>
    <property type="evidence" value="ECO:0007669"/>
    <property type="project" value="InterPro"/>
</dbReference>
<dbReference type="InterPro" id="IPR038765">
    <property type="entry name" value="Papain-like_cys_pep_sf"/>
</dbReference>
<evidence type="ECO:0000259" key="1">
    <source>
        <dbReference type="Pfam" id="PF00112"/>
    </source>
</evidence>
<accession>A0A5J4ZVM5</accession>
<evidence type="ECO:0000313" key="2">
    <source>
        <dbReference type="EMBL" id="KAA8521191.1"/>
    </source>
</evidence>
<dbReference type="Gene3D" id="3.90.70.10">
    <property type="entry name" value="Cysteine proteinases"/>
    <property type="match status" value="1"/>
</dbReference>